<dbReference type="RefSeq" id="WP_310768586.1">
    <property type="nucleotide sequence ID" value="NZ_CP134050.1"/>
</dbReference>
<accession>A0ABY9T5J4</accession>
<protein>
    <submittedName>
        <fullName evidence="2">FixH family protein</fullName>
    </submittedName>
</protein>
<organism evidence="2 3">
    <name type="scientific">Brevibacillus brevis</name>
    <name type="common">Bacillus brevis</name>
    <dbReference type="NCBI Taxonomy" id="1393"/>
    <lineage>
        <taxon>Bacteria</taxon>
        <taxon>Bacillati</taxon>
        <taxon>Bacillota</taxon>
        <taxon>Bacilli</taxon>
        <taxon>Bacillales</taxon>
        <taxon>Paenibacillaceae</taxon>
        <taxon>Brevibacillus</taxon>
    </lineage>
</organism>
<feature type="chain" id="PRO_5045072858" evidence="1">
    <location>
        <begin position="26"/>
        <end position="148"/>
    </location>
</feature>
<keyword evidence="1" id="KW-0732">Signal</keyword>
<feature type="signal peptide" evidence="1">
    <location>
        <begin position="1"/>
        <end position="25"/>
    </location>
</feature>
<name>A0ABY9T5J4_BREBE</name>
<keyword evidence="3" id="KW-1185">Reference proteome</keyword>
<dbReference type="EMBL" id="CP134050">
    <property type="protein sequence ID" value="WNC15169.1"/>
    <property type="molecule type" value="Genomic_DNA"/>
</dbReference>
<evidence type="ECO:0000256" key="1">
    <source>
        <dbReference type="SAM" id="SignalP"/>
    </source>
</evidence>
<dbReference type="Proteomes" id="UP001256827">
    <property type="component" value="Chromosome"/>
</dbReference>
<evidence type="ECO:0000313" key="2">
    <source>
        <dbReference type="EMBL" id="WNC15169.1"/>
    </source>
</evidence>
<evidence type="ECO:0000313" key="3">
    <source>
        <dbReference type="Proteomes" id="UP001256827"/>
    </source>
</evidence>
<reference evidence="2 3" key="1">
    <citation type="submission" date="2023-09" db="EMBL/GenBank/DDBJ databases">
        <title>Complete Genome and Methylome dissection of Bacillus brevis NEB573 original source of BbsI restriction endonuclease.</title>
        <authorList>
            <person name="Fomenkov A."/>
            <person name="Roberts R.D."/>
        </authorList>
    </citation>
    <scope>NUCLEOTIDE SEQUENCE [LARGE SCALE GENOMIC DNA]</scope>
    <source>
        <strain evidence="2 3">NEB573</strain>
    </source>
</reference>
<sequence length="148" mass="15884">MKRAYRWPSFLLAAVLLLPACSSPASPEAGSPSSQPTGAEKGKLTFAPFSLTVEVSVQPAPPKILKENELLIALPPEQADRWKNAKVSVRLTMPSMDHGAVDAASSYREPGQFAAKIVPTMVGEWQADITFEADGKTSTVVYPFVAEP</sequence>
<gene>
    <name evidence="2" type="ORF">RGB73_01975</name>
</gene>
<proteinExistence type="predicted"/>